<dbReference type="CDD" id="cd00082">
    <property type="entry name" value="HisKA"/>
    <property type="match status" value="1"/>
</dbReference>
<dbReference type="InterPro" id="IPR043128">
    <property type="entry name" value="Rev_trsase/Diguanyl_cyclase"/>
</dbReference>
<dbReference type="InterPro" id="IPR036890">
    <property type="entry name" value="HATPase_C_sf"/>
</dbReference>
<feature type="transmembrane region" description="Helical" evidence="9">
    <location>
        <begin position="29"/>
        <end position="53"/>
    </location>
</feature>
<dbReference type="EMBL" id="CP034235">
    <property type="protein sequence ID" value="QGR00325.1"/>
    <property type="molecule type" value="Genomic_DNA"/>
</dbReference>
<keyword evidence="8" id="KW-0902">Two-component regulatory system</keyword>
<dbReference type="OrthoDB" id="9815750at2"/>
<evidence type="ECO:0000313" key="13">
    <source>
        <dbReference type="Proteomes" id="UP000426246"/>
    </source>
</evidence>
<keyword evidence="7" id="KW-0067">ATP-binding</keyword>
<dbReference type="GO" id="GO:0005524">
    <property type="term" value="F:ATP binding"/>
    <property type="evidence" value="ECO:0007669"/>
    <property type="project" value="UniProtKB-KW"/>
</dbReference>
<evidence type="ECO:0000256" key="7">
    <source>
        <dbReference type="ARBA" id="ARBA00022840"/>
    </source>
</evidence>
<evidence type="ECO:0000256" key="1">
    <source>
        <dbReference type="ARBA" id="ARBA00000085"/>
    </source>
</evidence>
<dbReference type="Pfam" id="PF00512">
    <property type="entry name" value="HisKA"/>
    <property type="match status" value="1"/>
</dbReference>
<protein>
    <recommendedName>
        <fullName evidence="2">histidine kinase</fullName>
        <ecNumber evidence="2">2.7.13.3</ecNumber>
    </recommendedName>
</protein>
<comment type="catalytic activity">
    <reaction evidence="1">
        <text>ATP + protein L-histidine = ADP + protein N-phospho-L-histidine.</text>
        <dbReference type="EC" id="2.7.13.3"/>
    </reaction>
</comment>
<accession>A0A6B8RXA1</accession>
<dbReference type="InterPro" id="IPR003594">
    <property type="entry name" value="HATPase_dom"/>
</dbReference>
<sequence>MWMLILSGSLFALSVAFHKRYPKFQKFQIVLLVIFHWYSHLNWCLILYDVLILMVAQKKQTYKQTLPISLLYIMLYSTVRLAYQPVNTYNLLVVVYDFIGAALIVFLYRYFVNLETEKESYKEKYALLATHDPLTKLLNYEGYINSLQAVISKQYKFVLILLDFQDFKSVNNQNISTGNELLINISLILKRLFPDAYMISRYGGDRFAITTPSKENIVNDIEELLNSDILGFQVTYSITQFPQESTLKEEIVSIAEEKLFQLKRIKWLKREEDLFRSEKMRAVGELAAGMAHEIRNPLTTIKGFMQFSKQKGYNIGPWYDIIMSEITRMNELTAEFLQFSKPNISNMKPESVTACLGRLLFLTESDAVFRGHKLILKVSDESLYVYIDRDKMVQVLVNLVRNGLEAMNEPGTLSIRANREDEYVVIEIEDTGQGISLLEQAKIFQPFYTTKEEGTGLGLSICQKIAQDHGGSLNIESVLGQGSVFRFKLPVYHLNNK</sequence>
<dbReference type="CDD" id="cd01949">
    <property type="entry name" value="GGDEF"/>
    <property type="match status" value="1"/>
</dbReference>
<evidence type="ECO:0000259" key="11">
    <source>
        <dbReference type="PROSITE" id="PS50887"/>
    </source>
</evidence>
<feature type="domain" description="Histidine kinase" evidence="10">
    <location>
        <begin position="289"/>
        <end position="493"/>
    </location>
</feature>
<dbReference type="Pfam" id="PF00990">
    <property type="entry name" value="GGDEF"/>
    <property type="match status" value="1"/>
</dbReference>
<evidence type="ECO:0000256" key="9">
    <source>
        <dbReference type="SAM" id="Phobius"/>
    </source>
</evidence>
<feature type="domain" description="GGDEF" evidence="11">
    <location>
        <begin position="155"/>
        <end position="278"/>
    </location>
</feature>
<dbReference type="Gene3D" id="3.30.70.270">
    <property type="match status" value="1"/>
</dbReference>
<evidence type="ECO:0000259" key="10">
    <source>
        <dbReference type="PROSITE" id="PS50109"/>
    </source>
</evidence>
<dbReference type="InterPro" id="IPR005467">
    <property type="entry name" value="His_kinase_dom"/>
</dbReference>
<dbReference type="SUPFAM" id="SSF55874">
    <property type="entry name" value="ATPase domain of HSP90 chaperone/DNA topoisomerase II/histidine kinase"/>
    <property type="match status" value="1"/>
</dbReference>
<proteinExistence type="predicted"/>
<dbReference type="InterPro" id="IPR003661">
    <property type="entry name" value="HisK_dim/P_dom"/>
</dbReference>
<gene>
    <name evidence="12" type="ORF">EHS13_31020</name>
</gene>
<evidence type="ECO:0000256" key="2">
    <source>
        <dbReference type="ARBA" id="ARBA00012438"/>
    </source>
</evidence>
<evidence type="ECO:0000256" key="8">
    <source>
        <dbReference type="ARBA" id="ARBA00023012"/>
    </source>
</evidence>
<evidence type="ECO:0000256" key="5">
    <source>
        <dbReference type="ARBA" id="ARBA00022741"/>
    </source>
</evidence>
<reference evidence="13" key="1">
    <citation type="submission" date="2018-11" db="EMBL/GenBank/DDBJ databases">
        <title>Complete genome sequence of Paenibacillus sp. ML311-T8.</title>
        <authorList>
            <person name="Nam Y.-D."/>
            <person name="Kang J."/>
            <person name="Chung W.-H."/>
            <person name="Park Y.S."/>
        </authorList>
    </citation>
    <scope>NUCLEOTIDE SEQUENCE [LARGE SCALE GENOMIC DNA]</scope>
    <source>
        <strain evidence="13">ML311-T8</strain>
    </source>
</reference>
<evidence type="ECO:0000313" key="12">
    <source>
        <dbReference type="EMBL" id="QGR00325.1"/>
    </source>
</evidence>
<evidence type="ECO:0000256" key="3">
    <source>
        <dbReference type="ARBA" id="ARBA00022553"/>
    </source>
</evidence>
<dbReference type="GO" id="GO:0000155">
    <property type="term" value="F:phosphorelay sensor kinase activity"/>
    <property type="evidence" value="ECO:0007669"/>
    <property type="project" value="InterPro"/>
</dbReference>
<dbReference type="PROSITE" id="PS50109">
    <property type="entry name" value="HIS_KIN"/>
    <property type="match status" value="1"/>
</dbReference>
<keyword evidence="9" id="KW-0812">Transmembrane</keyword>
<dbReference type="PANTHER" id="PTHR43065:SF10">
    <property type="entry name" value="PEROXIDE STRESS-ACTIVATED HISTIDINE KINASE MAK3"/>
    <property type="match status" value="1"/>
</dbReference>
<dbReference type="InterPro" id="IPR029787">
    <property type="entry name" value="Nucleotide_cyclase"/>
</dbReference>
<keyword evidence="5" id="KW-0547">Nucleotide-binding</keyword>
<keyword evidence="9" id="KW-1133">Transmembrane helix</keyword>
<keyword evidence="6" id="KW-0418">Kinase</keyword>
<keyword evidence="13" id="KW-1185">Reference proteome</keyword>
<dbReference type="Proteomes" id="UP000426246">
    <property type="component" value="Chromosome"/>
</dbReference>
<dbReference type="InterPro" id="IPR000160">
    <property type="entry name" value="GGDEF_dom"/>
</dbReference>
<dbReference type="SUPFAM" id="SSF55073">
    <property type="entry name" value="Nucleotide cyclase"/>
    <property type="match status" value="1"/>
</dbReference>
<dbReference type="EC" id="2.7.13.3" evidence="2"/>
<feature type="transmembrane region" description="Helical" evidence="9">
    <location>
        <begin position="65"/>
        <end position="83"/>
    </location>
</feature>
<dbReference type="InterPro" id="IPR036097">
    <property type="entry name" value="HisK_dim/P_sf"/>
</dbReference>
<dbReference type="InterPro" id="IPR004358">
    <property type="entry name" value="Sig_transdc_His_kin-like_C"/>
</dbReference>
<dbReference type="PANTHER" id="PTHR43065">
    <property type="entry name" value="SENSOR HISTIDINE KINASE"/>
    <property type="match status" value="1"/>
</dbReference>
<dbReference type="PROSITE" id="PS50887">
    <property type="entry name" value="GGDEF"/>
    <property type="match status" value="1"/>
</dbReference>
<name>A0A6B8RXA1_9BACL</name>
<evidence type="ECO:0000256" key="4">
    <source>
        <dbReference type="ARBA" id="ARBA00022679"/>
    </source>
</evidence>
<dbReference type="KEGG" id="ppsc:EHS13_31020"/>
<keyword evidence="4" id="KW-0808">Transferase</keyword>
<dbReference type="SMART" id="SM00387">
    <property type="entry name" value="HATPase_c"/>
    <property type="match status" value="1"/>
</dbReference>
<dbReference type="AlphaFoldDB" id="A0A6B8RXA1"/>
<dbReference type="Gene3D" id="1.10.287.130">
    <property type="match status" value="1"/>
</dbReference>
<dbReference type="Gene3D" id="3.30.565.10">
    <property type="entry name" value="Histidine kinase-like ATPase, C-terminal domain"/>
    <property type="match status" value="1"/>
</dbReference>
<dbReference type="SUPFAM" id="SSF47384">
    <property type="entry name" value="Homodimeric domain of signal transducing histidine kinase"/>
    <property type="match status" value="1"/>
</dbReference>
<dbReference type="SMART" id="SM00267">
    <property type="entry name" value="GGDEF"/>
    <property type="match status" value="1"/>
</dbReference>
<keyword evidence="9" id="KW-0472">Membrane</keyword>
<feature type="transmembrane region" description="Helical" evidence="9">
    <location>
        <begin position="89"/>
        <end position="112"/>
    </location>
</feature>
<dbReference type="SMART" id="SM00388">
    <property type="entry name" value="HisKA"/>
    <property type="match status" value="1"/>
</dbReference>
<dbReference type="PRINTS" id="PR00344">
    <property type="entry name" value="BCTRLSENSOR"/>
</dbReference>
<keyword evidence="3" id="KW-0597">Phosphoprotein</keyword>
<organism evidence="12 13">
    <name type="scientific">Paenibacillus psychroresistens</name>
    <dbReference type="NCBI Taxonomy" id="1778678"/>
    <lineage>
        <taxon>Bacteria</taxon>
        <taxon>Bacillati</taxon>
        <taxon>Bacillota</taxon>
        <taxon>Bacilli</taxon>
        <taxon>Bacillales</taxon>
        <taxon>Paenibacillaceae</taxon>
        <taxon>Paenibacillus</taxon>
    </lineage>
</organism>
<evidence type="ECO:0000256" key="6">
    <source>
        <dbReference type="ARBA" id="ARBA00022777"/>
    </source>
</evidence>
<dbReference type="Pfam" id="PF02518">
    <property type="entry name" value="HATPase_c"/>
    <property type="match status" value="1"/>
</dbReference>